<comment type="subcellular location">
    <subcellularLocation>
        <location evidence="1">Membrane</location>
        <topology evidence="1">Multi-pass membrane protein</topology>
    </subcellularLocation>
</comment>
<dbReference type="PANTHER" id="PTHR23507">
    <property type="entry name" value="ZGC:174356"/>
    <property type="match status" value="1"/>
</dbReference>
<feature type="transmembrane region" description="Helical" evidence="6">
    <location>
        <begin position="373"/>
        <end position="393"/>
    </location>
</feature>
<name>A0AAI9SVT9_9ASCO</name>
<feature type="transmembrane region" description="Helical" evidence="6">
    <location>
        <begin position="456"/>
        <end position="478"/>
    </location>
</feature>
<keyword evidence="4 6" id="KW-0472">Membrane</keyword>
<keyword evidence="8" id="KW-1185">Reference proteome</keyword>
<dbReference type="InterPro" id="IPR011701">
    <property type="entry name" value="MFS"/>
</dbReference>
<evidence type="ECO:0000256" key="5">
    <source>
        <dbReference type="SAM" id="MobiDB-lite"/>
    </source>
</evidence>
<feature type="transmembrane region" description="Helical" evidence="6">
    <location>
        <begin position="199"/>
        <end position="221"/>
    </location>
</feature>
<dbReference type="InterPro" id="IPR036259">
    <property type="entry name" value="MFS_trans_sf"/>
</dbReference>
<evidence type="ECO:0000256" key="4">
    <source>
        <dbReference type="ARBA" id="ARBA00023136"/>
    </source>
</evidence>
<dbReference type="SUPFAM" id="SSF103473">
    <property type="entry name" value="MFS general substrate transporter"/>
    <property type="match status" value="1"/>
</dbReference>
<evidence type="ECO:0000313" key="7">
    <source>
        <dbReference type="EMBL" id="KAI3404013.2"/>
    </source>
</evidence>
<dbReference type="RefSeq" id="XP_049179758.1">
    <property type="nucleotide sequence ID" value="XM_049324478.1"/>
</dbReference>
<dbReference type="Gene3D" id="1.20.1250.20">
    <property type="entry name" value="MFS general substrate transporter like domains"/>
    <property type="match status" value="1"/>
</dbReference>
<feature type="compositionally biased region" description="Basic and acidic residues" evidence="5">
    <location>
        <begin position="1"/>
        <end position="10"/>
    </location>
</feature>
<dbReference type="AlphaFoldDB" id="A0AAI9SVT9"/>
<evidence type="ECO:0008006" key="9">
    <source>
        <dbReference type="Google" id="ProtNLM"/>
    </source>
</evidence>
<feature type="transmembrane region" description="Helical" evidence="6">
    <location>
        <begin position="484"/>
        <end position="501"/>
    </location>
</feature>
<sequence>MVTLKRHSESSHLLGSHGESPLLQDRGVNDNYQASESNETTNVDDNDTSSQSSETLLRIQVEKNEQLPWFSRPSVFGIIQVVGTLTMSIAMADSTRQIVLYKLAANTIATECQLNGSSCNDGDKDKEEIVQSLLATYNQFLLVGLTAFSLPLTAKYGELSNIYGRKPFFIALVLTSLLSRFLQYYLYSFNILKFKSLLVANYLQAITGGTNIISALANSYVSDITLPSKRTFAFGLASSATFVGQSFGPALGTLLSLGLKSGGNVSISKLQELTYGEWFILRAELLMQLFLLFYVVAIFPESRGKEMKKSSEDQALSNDDILDESVFPKPNSRKGAIAMKEILSFCNIFKPLRLLIFPKDMARTRTKHRYRQIKLAVIGLIAASVFYQGLIYAMNELVMQYGIFKFDWNSGDIAHLLSIISIARAFSLILLLPFLERIVLKNWFKLKNLNLQFDMIEYVLLMIGFVTGLISFIAFYLAQTTRSFFIIVGFFSIGAIIGPTMDSTILKFYPNSKSAQLFSANILMLNIVAIFTSPIVLGVYKAALNYGNAALPYLVYAIAMAIFVIIVYTSKRVLGLDRDTTDEQLTKQERQHF</sequence>
<gene>
    <name evidence="7" type="ORF">KGF56_003172</name>
</gene>
<feature type="compositionally biased region" description="Low complexity" evidence="5">
    <location>
        <begin position="11"/>
        <end position="20"/>
    </location>
</feature>
<feature type="transmembrane region" description="Helical" evidence="6">
    <location>
        <begin position="522"/>
        <end position="543"/>
    </location>
</feature>
<dbReference type="GO" id="GO:0022857">
    <property type="term" value="F:transmembrane transporter activity"/>
    <property type="evidence" value="ECO:0007669"/>
    <property type="project" value="InterPro"/>
</dbReference>
<accession>A0AAI9SVT9</accession>
<proteinExistence type="predicted"/>
<feature type="transmembrane region" description="Helical" evidence="6">
    <location>
        <begin position="168"/>
        <end position="187"/>
    </location>
</feature>
<evidence type="ECO:0000256" key="3">
    <source>
        <dbReference type="ARBA" id="ARBA00022989"/>
    </source>
</evidence>
<dbReference type="GeneID" id="73380789"/>
<dbReference type="Pfam" id="PF07690">
    <property type="entry name" value="MFS_1"/>
    <property type="match status" value="1"/>
</dbReference>
<feature type="transmembrane region" description="Helical" evidence="6">
    <location>
        <begin position="413"/>
        <end position="435"/>
    </location>
</feature>
<dbReference type="Proteomes" id="UP001202479">
    <property type="component" value="Unassembled WGS sequence"/>
</dbReference>
<reference evidence="7" key="1">
    <citation type="journal article" date="2022" name="DNA Res.">
        <title>Genome analysis of five recently described species of the CUG-Ser clade uncovers Candida theae as a new hybrid lineage with pathogenic potential in the Candida parapsilosis species complex.</title>
        <authorList>
            <person name="Mixao V."/>
            <person name="Del Olmo V."/>
            <person name="Hegedusova E."/>
            <person name="Saus E."/>
            <person name="Pryszcz L."/>
            <person name="Cillingova A."/>
            <person name="Nosek J."/>
            <person name="Gabaldon T."/>
        </authorList>
    </citation>
    <scope>NUCLEOTIDE SEQUENCE</scope>
    <source>
        <strain evidence="7">CBS 10844</strain>
    </source>
</reference>
<dbReference type="GO" id="GO:0016020">
    <property type="term" value="C:membrane"/>
    <property type="evidence" value="ECO:0007669"/>
    <property type="project" value="UniProtKB-SubCell"/>
</dbReference>
<organism evidence="7 8">
    <name type="scientific">Candida oxycetoniae</name>
    <dbReference type="NCBI Taxonomy" id="497107"/>
    <lineage>
        <taxon>Eukaryota</taxon>
        <taxon>Fungi</taxon>
        <taxon>Dikarya</taxon>
        <taxon>Ascomycota</taxon>
        <taxon>Saccharomycotina</taxon>
        <taxon>Pichiomycetes</taxon>
        <taxon>Debaryomycetaceae</taxon>
        <taxon>Candida/Lodderomyces clade</taxon>
        <taxon>Candida</taxon>
    </lineage>
</organism>
<evidence type="ECO:0000313" key="8">
    <source>
        <dbReference type="Proteomes" id="UP001202479"/>
    </source>
</evidence>
<feature type="compositionally biased region" description="Polar residues" evidence="5">
    <location>
        <begin position="30"/>
        <end position="41"/>
    </location>
</feature>
<feature type="transmembrane region" description="Helical" evidence="6">
    <location>
        <begin position="549"/>
        <end position="568"/>
    </location>
</feature>
<evidence type="ECO:0000256" key="6">
    <source>
        <dbReference type="SAM" id="Phobius"/>
    </source>
</evidence>
<feature type="transmembrane region" description="Helical" evidence="6">
    <location>
        <begin position="279"/>
        <end position="299"/>
    </location>
</feature>
<keyword evidence="2 6" id="KW-0812">Transmembrane</keyword>
<dbReference type="PANTHER" id="PTHR23507:SF1">
    <property type="entry name" value="FI18259P1-RELATED"/>
    <property type="match status" value="1"/>
</dbReference>
<feature type="region of interest" description="Disordered" evidence="5">
    <location>
        <begin position="1"/>
        <end position="54"/>
    </location>
</feature>
<evidence type="ECO:0000256" key="1">
    <source>
        <dbReference type="ARBA" id="ARBA00004141"/>
    </source>
</evidence>
<dbReference type="EMBL" id="JAHUZD010000109">
    <property type="protein sequence ID" value="KAI3404013.2"/>
    <property type="molecule type" value="Genomic_DNA"/>
</dbReference>
<feature type="transmembrane region" description="Helical" evidence="6">
    <location>
        <begin position="233"/>
        <end position="259"/>
    </location>
</feature>
<keyword evidence="3 6" id="KW-1133">Transmembrane helix</keyword>
<protein>
    <recommendedName>
        <fullName evidence="9">Major facilitator superfamily (MFS) profile domain-containing protein</fullName>
    </recommendedName>
</protein>
<comment type="caution">
    <text evidence="7">The sequence shown here is derived from an EMBL/GenBank/DDBJ whole genome shotgun (WGS) entry which is preliminary data.</text>
</comment>
<evidence type="ECO:0000256" key="2">
    <source>
        <dbReference type="ARBA" id="ARBA00022692"/>
    </source>
</evidence>